<proteinExistence type="predicted"/>
<accession>A0A9D1XA76</accession>
<dbReference type="Gene3D" id="3.30.420.40">
    <property type="match status" value="2"/>
</dbReference>
<dbReference type="SUPFAM" id="SSF53067">
    <property type="entry name" value="Actin-like ATPase domain"/>
    <property type="match status" value="2"/>
</dbReference>
<reference evidence="1" key="1">
    <citation type="journal article" date="2021" name="PeerJ">
        <title>Extensive microbial diversity within the chicken gut microbiome revealed by metagenomics and culture.</title>
        <authorList>
            <person name="Gilroy R."/>
            <person name="Ravi A."/>
            <person name="Getino M."/>
            <person name="Pursley I."/>
            <person name="Horton D.L."/>
            <person name="Alikhan N.F."/>
            <person name="Baker D."/>
            <person name="Gharbi K."/>
            <person name="Hall N."/>
            <person name="Watson M."/>
            <person name="Adriaenssens E.M."/>
            <person name="Foster-Nyarko E."/>
            <person name="Jarju S."/>
            <person name="Secka A."/>
            <person name="Antonio M."/>
            <person name="Oren A."/>
            <person name="Chaudhuri R.R."/>
            <person name="La Ragione R."/>
            <person name="Hildebrand F."/>
            <person name="Pallen M.J."/>
        </authorList>
    </citation>
    <scope>NUCLEOTIDE SEQUENCE</scope>
    <source>
        <strain evidence="1">ChiGjej6B6-14162</strain>
    </source>
</reference>
<dbReference type="PANTHER" id="PTHR43190:SF3">
    <property type="entry name" value="N-ACETYL-D-GLUCOSAMINE KINASE"/>
    <property type="match status" value="1"/>
</dbReference>
<dbReference type="EMBL" id="DXEL01000067">
    <property type="protein sequence ID" value="HIX75292.1"/>
    <property type="molecule type" value="Genomic_DNA"/>
</dbReference>
<evidence type="ECO:0000313" key="1">
    <source>
        <dbReference type="EMBL" id="HIX75292.1"/>
    </source>
</evidence>
<gene>
    <name evidence="1" type="ORF">H9977_09715</name>
</gene>
<dbReference type="AlphaFoldDB" id="A0A9D1XA76"/>
<dbReference type="Proteomes" id="UP000886740">
    <property type="component" value="Unassembled WGS sequence"/>
</dbReference>
<dbReference type="InterPro" id="IPR052519">
    <property type="entry name" value="Euk-type_GlcNAc_Kinase"/>
</dbReference>
<organism evidence="1 2">
    <name type="scientific">Candidatus Parabacteroides intestinipullorum</name>
    <dbReference type="NCBI Taxonomy" id="2838723"/>
    <lineage>
        <taxon>Bacteria</taxon>
        <taxon>Pseudomonadati</taxon>
        <taxon>Bacteroidota</taxon>
        <taxon>Bacteroidia</taxon>
        <taxon>Bacteroidales</taxon>
        <taxon>Tannerellaceae</taxon>
        <taxon>Parabacteroides</taxon>
    </lineage>
</organism>
<dbReference type="Gene3D" id="1.10.720.160">
    <property type="match status" value="1"/>
</dbReference>
<comment type="caution">
    <text evidence="1">The sequence shown here is derived from an EMBL/GenBank/DDBJ whole genome shotgun (WGS) entry which is preliminary data.</text>
</comment>
<name>A0A9D1XA76_9BACT</name>
<sequence>MILIADSGSTKTAWGLWDGGRLVGSVKTAGINPYYQEEADIATTIGGELVPALGGVMVDRVYFYGAGCAFEEKNRQVARAINRFIPAPVEVASDLMAAARALCGDRPGIACILGTGSNSCLYDGRRIVEQVSPLGFILGDEGSGAVLGKLFVGDCLKRQLPEALAREFMERYGLTPALLLDKVYKRPFPNRFLASLSPFIHEHLSEPSVYRMVYESFRSFFIRNVWMYTGYQAYEAGFVGSVAYHYQEVLRAAASSVGVGVGAIMREPMDALARYHQ</sequence>
<evidence type="ECO:0000313" key="2">
    <source>
        <dbReference type="Proteomes" id="UP000886740"/>
    </source>
</evidence>
<protein>
    <submittedName>
        <fullName evidence="1">ATPase</fullName>
    </submittedName>
</protein>
<reference evidence="1" key="2">
    <citation type="submission" date="2021-04" db="EMBL/GenBank/DDBJ databases">
        <authorList>
            <person name="Gilroy R."/>
        </authorList>
    </citation>
    <scope>NUCLEOTIDE SEQUENCE</scope>
    <source>
        <strain evidence="1">ChiGjej6B6-14162</strain>
    </source>
</reference>
<dbReference type="InterPro" id="IPR043129">
    <property type="entry name" value="ATPase_NBD"/>
</dbReference>
<dbReference type="CDD" id="cd24079">
    <property type="entry name" value="ASKHA_NBD_PG1100-like"/>
    <property type="match status" value="1"/>
</dbReference>
<dbReference type="PANTHER" id="PTHR43190">
    <property type="entry name" value="N-ACETYL-D-GLUCOSAMINE KINASE"/>
    <property type="match status" value="1"/>
</dbReference>